<dbReference type="PATRIC" id="fig|1702214.3.peg.1643"/>
<comment type="caution">
    <text evidence="10">The sequence shown here is derived from an EMBL/GenBank/DDBJ whole genome shotgun (WGS) entry which is preliminary data.</text>
</comment>
<evidence type="ECO:0000256" key="3">
    <source>
        <dbReference type="ARBA" id="ARBA00022692"/>
    </source>
</evidence>
<evidence type="ECO:0000259" key="8">
    <source>
        <dbReference type="Pfam" id="PF04024"/>
    </source>
</evidence>
<dbReference type="AlphaFoldDB" id="A0A0Q4B8N6"/>
<feature type="transmembrane region" description="Helical" evidence="7">
    <location>
        <begin position="135"/>
        <end position="158"/>
    </location>
</feature>
<dbReference type="GO" id="GO:0005886">
    <property type="term" value="C:plasma membrane"/>
    <property type="evidence" value="ECO:0007669"/>
    <property type="project" value="UniProtKB-SubCell"/>
</dbReference>
<dbReference type="Pfam" id="PF22571">
    <property type="entry name" value="LiaI-LiaF-TM_PspC"/>
    <property type="match status" value="1"/>
</dbReference>
<evidence type="ECO:0000256" key="2">
    <source>
        <dbReference type="ARBA" id="ARBA00022475"/>
    </source>
</evidence>
<dbReference type="InterPro" id="IPR054321">
    <property type="entry name" value="PspC-rel_TM"/>
</dbReference>
<dbReference type="PANTHER" id="PTHR33885:SF3">
    <property type="entry name" value="PHAGE SHOCK PROTEIN C"/>
    <property type="match status" value="1"/>
</dbReference>
<feature type="domain" description="Phage shock protein PspC N-terminal" evidence="8">
    <location>
        <begin position="105"/>
        <end position="161"/>
    </location>
</feature>
<feature type="transmembrane region" description="Helical" evidence="7">
    <location>
        <begin position="208"/>
        <end position="228"/>
    </location>
</feature>
<evidence type="ECO:0000256" key="4">
    <source>
        <dbReference type="ARBA" id="ARBA00022989"/>
    </source>
</evidence>
<feature type="transmembrane region" description="Helical" evidence="7">
    <location>
        <begin position="313"/>
        <end position="336"/>
    </location>
</feature>
<reference evidence="10" key="1">
    <citation type="submission" date="2015-08" db="EMBL/GenBank/DDBJ databases">
        <title>Candidatus Bacteriodes Periocalifornicus.</title>
        <authorList>
            <person name="McLean J.S."/>
            <person name="Kelley S."/>
        </authorList>
    </citation>
    <scope>NUCLEOTIDE SEQUENCE [LARGE SCALE GENOMIC DNA]</scope>
    <source>
        <strain evidence="10">12B</strain>
    </source>
</reference>
<dbReference type="STRING" id="1702214.AL399_04370"/>
<protein>
    <submittedName>
        <fullName evidence="10">Uncharacterized protein</fullName>
    </submittedName>
</protein>
<name>A0A0Q4B8N6_9BACT</name>
<comment type="subcellular location">
    <subcellularLocation>
        <location evidence="1">Cell membrane</location>
        <topology evidence="1">Single-pass membrane protein</topology>
    </subcellularLocation>
</comment>
<feature type="compositionally biased region" description="Acidic residues" evidence="6">
    <location>
        <begin position="526"/>
        <end position="544"/>
    </location>
</feature>
<organism evidence="10 11">
    <name type="scientific">Candidatus [Bacteroides] periocalifornicus</name>
    <dbReference type="NCBI Taxonomy" id="1702214"/>
    <lineage>
        <taxon>Bacteria</taxon>
        <taxon>Pseudomonadati</taxon>
        <taxon>Bacteroidota</taxon>
    </lineage>
</organism>
<evidence type="ECO:0000313" key="10">
    <source>
        <dbReference type="EMBL" id="KQM08967.1"/>
    </source>
</evidence>
<keyword evidence="5 7" id="KW-0472">Membrane</keyword>
<feature type="transmembrane region" description="Helical" evidence="7">
    <location>
        <begin position="235"/>
        <end position="254"/>
    </location>
</feature>
<dbReference type="Pfam" id="PF04024">
    <property type="entry name" value="PspC"/>
    <property type="match status" value="1"/>
</dbReference>
<sequence>MEKVMHISLGGYSFTVDQEGYQLLRGYLDSLIARFGSGAEGREVLQSIEERLAELLSGTPGFAVGCLTADAVRSAIEQIGTPDDIAPEAVVNDHEQAERYHQRLRLYRDPDHRVFGGVCAGLGLRVGVSPWIFRLLFIVGTCMYGAGILVYIVLWLAIPKAVTPLQKMEMKGEPLTFDRLQDEIRSQYQNLRGEARDGRRMGGRSENVFLGLLSLLGTALLGLLRVLVMVVGATLVVASAVGAVGMLIGAFAMVRRFDTELLGDFGQTLGSIVGTYGLSIPWVLLIELVVLIPLGFLFVLGLRCLTRFRVNRVASLIALGVWVAALVGLGVLAVHYDTGAFYNTQTVSREYPLRVRPGDTVTLVGVGKALGKTDGKRPRKSLSFRQLYGGMVKVEEMDRLVELEVRATDDSVGTLQVKRQSFSLFSADQFSLNHQVRYRPTLSGDTIRFPMRYSMRQMPSGYVCWVSCRLYLPEGVYLRVDPTAVDLIENDGDVWFYRDIDSNGGLWVARNGVLHKMRDKGKPASLEDEDDWVDDVDDDWSEQD</sequence>
<keyword evidence="11" id="KW-1185">Reference proteome</keyword>
<evidence type="ECO:0000256" key="7">
    <source>
        <dbReference type="SAM" id="Phobius"/>
    </source>
</evidence>
<evidence type="ECO:0000259" key="9">
    <source>
        <dbReference type="Pfam" id="PF22571"/>
    </source>
</evidence>
<dbReference type="Proteomes" id="UP000054172">
    <property type="component" value="Unassembled WGS sequence"/>
</dbReference>
<proteinExistence type="predicted"/>
<dbReference type="InterPro" id="IPR052027">
    <property type="entry name" value="PspC"/>
</dbReference>
<keyword evidence="2" id="KW-1003">Cell membrane</keyword>
<feature type="transmembrane region" description="Helical" evidence="7">
    <location>
        <begin position="280"/>
        <end position="301"/>
    </location>
</feature>
<dbReference type="EMBL" id="LIIK01000016">
    <property type="protein sequence ID" value="KQM08967.1"/>
    <property type="molecule type" value="Genomic_DNA"/>
</dbReference>
<evidence type="ECO:0000256" key="5">
    <source>
        <dbReference type="ARBA" id="ARBA00023136"/>
    </source>
</evidence>
<evidence type="ECO:0000313" key="11">
    <source>
        <dbReference type="Proteomes" id="UP000054172"/>
    </source>
</evidence>
<dbReference type="InterPro" id="IPR007168">
    <property type="entry name" value="Phageshock_PspC_N"/>
</dbReference>
<evidence type="ECO:0000256" key="6">
    <source>
        <dbReference type="SAM" id="MobiDB-lite"/>
    </source>
</evidence>
<evidence type="ECO:0000256" key="1">
    <source>
        <dbReference type="ARBA" id="ARBA00004162"/>
    </source>
</evidence>
<accession>A0A0Q4B8N6</accession>
<feature type="domain" description="PspC-related transmembrane region" evidence="9">
    <location>
        <begin position="213"/>
        <end position="336"/>
    </location>
</feature>
<feature type="region of interest" description="Disordered" evidence="6">
    <location>
        <begin position="519"/>
        <end position="544"/>
    </location>
</feature>
<keyword evidence="4 7" id="KW-1133">Transmembrane helix</keyword>
<dbReference type="PANTHER" id="PTHR33885">
    <property type="entry name" value="PHAGE SHOCK PROTEIN C"/>
    <property type="match status" value="1"/>
</dbReference>
<keyword evidence="3 7" id="KW-0812">Transmembrane</keyword>
<gene>
    <name evidence="10" type="ORF">AL399_04370</name>
</gene>